<sequence length="131" mass="15198">MQCWHFTMRSRTRVKTPWMRENTLRQNGVEFIQHIIFDHSMNEDVLIVSNPLTNPDFQMGLWYAHTLGDAGAEGTLIALTRAYPDDEYRFVTEGNQYHNVVVSDKLLGLDLVLLKEMRSLTFLGIAALRER</sequence>
<proteinExistence type="predicted"/>
<evidence type="ECO:0000313" key="2">
    <source>
        <dbReference type="Proteomes" id="UP001218218"/>
    </source>
</evidence>
<dbReference type="AlphaFoldDB" id="A0AAD6ZCV9"/>
<gene>
    <name evidence="1" type="ORF">DFH08DRAFT_820423</name>
</gene>
<organism evidence="1 2">
    <name type="scientific">Mycena albidolilacea</name>
    <dbReference type="NCBI Taxonomy" id="1033008"/>
    <lineage>
        <taxon>Eukaryota</taxon>
        <taxon>Fungi</taxon>
        <taxon>Dikarya</taxon>
        <taxon>Basidiomycota</taxon>
        <taxon>Agaricomycotina</taxon>
        <taxon>Agaricomycetes</taxon>
        <taxon>Agaricomycetidae</taxon>
        <taxon>Agaricales</taxon>
        <taxon>Marasmiineae</taxon>
        <taxon>Mycenaceae</taxon>
        <taxon>Mycena</taxon>
    </lineage>
</organism>
<dbReference type="EMBL" id="JARIHO010000061">
    <property type="protein sequence ID" value="KAJ7315492.1"/>
    <property type="molecule type" value="Genomic_DNA"/>
</dbReference>
<evidence type="ECO:0000313" key="1">
    <source>
        <dbReference type="EMBL" id="KAJ7315492.1"/>
    </source>
</evidence>
<name>A0AAD6ZCV9_9AGAR</name>
<comment type="caution">
    <text evidence="1">The sequence shown here is derived from an EMBL/GenBank/DDBJ whole genome shotgun (WGS) entry which is preliminary data.</text>
</comment>
<keyword evidence="2" id="KW-1185">Reference proteome</keyword>
<protein>
    <submittedName>
        <fullName evidence="1">Uncharacterized protein</fullName>
    </submittedName>
</protein>
<reference evidence="1" key="1">
    <citation type="submission" date="2023-03" db="EMBL/GenBank/DDBJ databases">
        <title>Massive genome expansion in bonnet fungi (Mycena s.s.) driven by repeated elements and novel gene families across ecological guilds.</title>
        <authorList>
            <consortium name="Lawrence Berkeley National Laboratory"/>
            <person name="Harder C.B."/>
            <person name="Miyauchi S."/>
            <person name="Viragh M."/>
            <person name="Kuo A."/>
            <person name="Thoen E."/>
            <person name="Andreopoulos B."/>
            <person name="Lu D."/>
            <person name="Skrede I."/>
            <person name="Drula E."/>
            <person name="Henrissat B."/>
            <person name="Morin E."/>
            <person name="Kohler A."/>
            <person name="Barry K."/>
            <person name="LaButti K."/>
            <person name="Morin E."/>
            <person name="Salamov A."/>
            <person name="Lipzen A."/>
            <person name="Mereny Z."/>
            <person name="Hegedus B."/>
            <person name="Baldrian P."/>
            <person name="Stursova M."/>
            <person name="Weitz H."/>
            <person name="Taylor A."/>
            <person name="Grigoriev I.V."/>
            <person name="Nagy L.G."/>
            <person name="Martin F."/>
            <person name="Kauserud H."/>
        </authorList>
    </citation>
    <scope>NUCLEOTIDE SEQUENCE</scope>
    <source>
        <strain evidence="1">CBHHK002</strain>
    </source>
</reference>
<dbReference type="Proteomes" id="UP001218218">
    <property type="component" value="Unassembled WGS sequence"/>
</dbReference>
<accession>A0AAD6ZCV9</accession>